<dbReference type="AlphaFoldDB" id="A0AA38M2W0"/>
<evidence type="ECO:0000313" key="4">
    <source>
        <dbReference type="Proteomes" id="UP001168821"/>
    </source>
</evidence>
<gene>
    <name evidence="3" type="ORF">Zmor_028261</name>
</gene>
<name>A0AA38M2W0_9CUCU</name>
<proteinExistence type="predicted"/>
<sequence length="187" mass="21449">MHTFLGNVPFLVKCLVFVCCFDLKCSGGQMSPENPRKCSSEINARFSHDKPKISELEHAVNQFLVKKSWKVAISRGLELHFKNVNNSLSINVQTKEDGEMERKMQMSMKNMMPYMIVPGLFMAGILPWVIPGLKMAVMAVSMMNQMAFNAAFFSLIRSYIFDTRNEEHVVYINHGYRPKRNGPHGRR</sequence>
<protein>
    <submittedName>
        <fullName evidence="3">Uncharacterized protein</fullName>
    </submittedName>
</protein>
<dbReference type="EMBL" id="JALNTZ010000009">
    <property type="protein sequence ID" value="KAJ3641783.1"/>
    <property type="molecule type" value="Genomic_DNA"/>
</dbReference>
<keyword evidence="1" id="KW-0472">Membrane</keyword>
<dbReference type="InterPro" id="IPR012464">
    <property type="entry name" value="DUF1676"/>
</dbReference>
<reference evidence="3" key="1">
    <citation type="journal article" date="2023" name="G3 (Bethesda)">
        <title>Whole genome assemblies of Zophobas morio and Tenebrio molitor.</title>
        <authorList>
            <person name="Kaur S."/>
            <person name="Stinson S.A."/>
            <person name="diCenzo G.C."/>
        </authorList>
    </citation>
    <scope>NUCLEOTIDE SEQUENCE</scope>
    <source>
        <strain evidence="3">QUZm001</strain>
    </source>
</reference>
<feature type="chain" id="PRO_5041302790" evidence="2">
    <location>
        <begin position="28"/>
        <end position="187"/>
    </location>
</feature>
<dbReference type="Proteomes" id="UP001168821">
    <property type="component" value="Unassembled WGS sequence"/>
</dbReference>
<evidence type="ECO:0000256" key="1">
    <source>
        <dbReference type="SAM" id="Phobius"/>
    </source>
</evidence>
<accession>A0AA38M2W0</accession>
<evidence type="ECO:0000313" key="3">
    <source>
        <dbReference type="EMBL" id="KAJ3641783.1"/>
    </source>
</evidence>
<keyword evidence="2" id="KW-0732">Signal</keyword>
<dbReference type="Pfam" id="PF07898">
    <property type="entry name" value="DUF1676"/>
    <property type="match status" value="1"/>
</dbReference>
<feature type="transmembrane region" description="Helical" evidence="1">
    <location>
        <begin position="111"/>
        <end position="130"/>
    </location>
</feature>
<comment type="caution">
    <text evidence="3">The sequence shown here is derived from an EMBL/GenBank/DDBJ whole genome shotgun (WGS) entry which is preliminary data.</text>
</comment>
<feature type="signal peptide" evidence="2">
    <location>
        <begin position="1"/>
        <end position="27"/>
    </location>
</feature>
<keyword evidence="1" id="KW-0812">Transmembrane</keyword>
<organism evidence="3 4">
    <name type="scientific">Zophobas morio</name>
    <dbReference type="NCBI Taxonomy" id="2755281"/>
    <lineage>
        <taxon>Eukaryota</taxon>
        <taxon>Metazoa</taxon>
        <taxon>Ecdysozoa</taxon>
        <taxon>Arthropoda</taxon>
        <taxon>Hexapoda</taxon>
        <taxon>Insecta</taxon>
        <taxon>Pterygota</taxon>
        <taxon>Neoptera</taxon>
        <taxon>Endopterygota</taxon>
        <taxon>Coleoptera</taxon>
        <taxon>Polyphaga</taxon>
        <taxon>Cucujiformia</taxon>
        <taxon>Tenebrionidae</taxon>
        <taxon>Zophobas</taxon>
    </lineage>
</organism>
<evidence type="ECO:0000256" key="2">
    <source>
        <dbReference type="SAM" id="SignalP"/>
    </source>
</evidence>
<keyword evidence="1" id="KW-1133">Transmembrane helix</keyword>
<keyword evidence="4" id="KW-1185">Reference proteome</keyword>